<gene>
    <name evidence="1" type="ORF">ETAA8_45900</name>
</gene>
<dbReference type="EMBL" id="CP036274">
    <property type="protein sequence ID" value="QDU29480.1"/>
    <property type="molecule type" value="Genomic_DNA"/>
</dbReference>
<accession>A0A517YGW5</accession>
<evidence type="ECO:0000313" key="1">
    <source>
        <dbReference type="EMBL" id="QDU29480.1"/>
    </source>
</evidence>
<reference evidence="1 2" key="1">
    <citation type="submission" date="2019-02" db="EMBL/GenBank/DDBJ databases">
        <title>Deep-cultivation of Planctomycetes and their phenomic and genomic characterization uncovers novel biology.</title>
        <authorList>
            <person name="Wiegand S."/>
            <person name="Jogler M."/>
            <person name="Boedeker C."/>
            <person name="Pinto D."/>
            <person name="Vollmers J."/>
            <person name="Rivas-Marin E."/>
            <person name="Kohn T."/>
            <person name="Peeters S.H."/>
            <person name="Heuer A."/>
            <person name="Rast P."/>
            <person name="Oberbeckmann S."/>
            <person name="Bunk B."/>
            <person name="Jeske O."/>
            <person name="Meyerdierks A."/>
            <person name="Storesund J.E."/>
            <person name="Kallscheuer N."/>
            <person name="Luecker S."/>
            <person name="Lage O.M."/>
            <person name="Pohl T."/>
            <person name="Merkel B.J."/>
            <person name="Hornburger P."/>
            <person name="Mueller R.-W."/>
            <person name="Bruemmer F."/>
            <person name="Labrenz M."/>
            <person name="Spormann A.M."/>
            <person name="Op den Camp H."/>
            <person name="Overmann J."/>
            <person name="Amann R."/>
            <person name="Jetten M.S.M."/>
            <person name="Mascher T."/>
            <person name="Medema M.H."/>
            <person name="Devos D.P."/>
            <person name="Kaster A.-K."/>
            <person name="Ovreas L."/>
            <person name="Rohde M."/>
            <person name="Galperin M.Y."/>
            <person name="Jogler C."/>
        </authorList>
    </citation>
    <scope>NUCLEOTIDE SEQUENCE [LARGE SCALE GENOMIC DNA]</scope>
    <source>
        <strain evidence="1 2">ETA_A8</strain>
    </source>
</reference>
<dbReference type="RefSeq" id="WP_145093334.1">
    <property type="nucleotide sequence ID" value="NZ_CP036274.1"/>
</dbReference>
<organism evidence="1 2">
    <name type="scientific">Anatilimnocola aggregata</name>
    <dbReference type="NCBI Taxonomy" id="2528021"/>
    <lineage>
        <taxon>Bacteria</taxon>
        <taxon>Pseudomonadati</taxon>
        <taxon>Planctomycetota</taxon>
        <taxon>Planctomycetia</taxon>
        <taxon>Pirellulales</taxon>
        <taxon>Pirellulaceae</taxon>
        <taxon>Anatilimnocola</taxon>
    </lineage>
</organism>
<protein>
    <submittedName>
        <fullName evidence="1">Uncharacterized protein</fullName>
    </submittedName>
</protein>
<keyword evidence="2" id="KW-1185">Reference proteome</keyword>
<dbReference type="KEGG" id="aagg:ETAA8_45900"/>
<proteinExistence type="predicted"/>
<dbReference type="AlphaFoldDB" id="A0A517YGW5"/>
<name>A0A517YGW5_9BACT</name>
<sequence length="132" mass="15036">MPTDAITVRDLRRLWKPHKERLNGSAAEHPTNIRFHRACSWMQRAEQAVKDDLDLALLSQWIAFNALYGQWDHEVREPLADSVCWRHFLERMLDLDKGSVNDGRIVQRAAVEKCGAEVGKGLSLNQGVGAFQ</sequence>
<dbReference type="Proteomes" id="UP000315017">
    <property type="component" value="Chromosome"/>
</dbReference>
<dbReference type="OrthoDB" id="272343at2"/>
<evidence type="ECO:0000313" key="2">
    <source>
        <dbReference type="Proteomes" id="UP000315017"/>
    </source>
</evidence>